<sequence>MKPDNRHSNEEIKARIVMVVAVGLTLSFVGSVFTILYGLLFVTQPEKMAELDAAQISVLSSMLLTLSGGLIGLLAGNGLKDKQKDPPA</sequence>
<keyword evidence="1" id="KW-0472">Membrane</keyword>
<proteinExistence type="predicted"/>
<keyword evidence="1" id="KW-0812">Transmembrane</keyword>
<accession>A0A6J5Q5M1</accession>
<evidence type="ECO:0000313" key="2">
    <source>
        <dbReference type="EMBL" id="CAB4179950.1"/>
    </source>
</evidence>
<organism evidence="2">
    <name type="scientific">uncultured Caudovirales phage</name>
    <dbReference type="NCBI Taxonomy" id="2100421"/>
    <lineage>
        <taxon>Viruses</taxon>
        <taxon>Duplodnaviria</taxon>
        <taxon>Heunggongvirae</taxon>
        <taxon>Uroviricota</taxon>
        <taxon>Caudoviricetes</taxon>
        <taxon>Peduoviridae</taxon>
        <taxon>Maltschvirus</taxon>
        <taxon>Maltschvirus maltsch</taxon>
    </lineage>
</organism>
<reference evidence="2" key="1">
    <citation type="submission" date="2020-05" db="EMBL/GenBank/DDBJ databases">
        <authorList>
            <person name="Chiriac C."/>
            <person name="Salcher M."/>
            <person name="Ghai R."/>
            <person name="Kavagutti S V."/>
        </authorList>
    </citation>
    <scope>NUCLEOTIDE SEQUENCE</scope>
</reference>
<protein>
    <submittedName>
        <fullName evidence="2">Uncharacterized protein</fullName>
    </submittedName>
</protein>
<evidence type="ECO:0000256" key="1">
    <source>
        <dbReference type="SAM" id="Phobius"/>
    </source>
</evidence>
<feature type="transmembrane region" description="Helical" evidence="1">
    <location>
        <begin position="16"/>
        <end position="42"/>
    </location>
</feature>
<dbReference type="EMBL" id="LR796989">
    <property type="protein sequence ID" value="CAB4179950.1"/>
    <property type="molecule type" value="Genomic_DNA"/>
</dbReference>
<name>A0A6J5Q5M1_9CAUD</name>
<gene>
    <name evidence="2" type="ORF">UFOVP1054_9</name>
</gene>
<feature type="transmembrane region" description="Helical" evidence="1">
    <location>
        <begin position="54"/>
        <end position="75"/>
    </location>
</feature>
<keyword evidence="1" id="KW-1133">Transmembrane helix</keyword>